<keyword evidence="3" id="KW-0808">Transferase</keyword>
<keyword evidence="4" id="KW-1185">Reference proteome</keyword>
<dbReference type="InterPro" id="IPR000719">
    <property type="entry name" value="Prot_kinase_dom"/>
</dbReference>
<dbReference type="AlphaFoldDB" id="A0A8H6U3G8"/>
<dbReference type="PROSITE" id="PS00109">
    <property type="entry name" value="PROTEIN_KINASE_TYR"/>
    <property type="match status" value="1"/>
</dbReference>
<dbReference type="Proteomes" id="UP000620124">
    <property type="component" value="Unassembled WGS sequence"/>
</dbReference>
<dbReference type="InterPro" id="IPR008266">
    <property type="entry name" value="Tyr_kinase_AS"/>
</dbReference>
<gene>
    <name evidence="3" type="ORF">MVEN_02581400</name>
</gene>
<feature type="domain" description="Protein kinase" evidence="2">
    <location>
        <begin position="151"/>
        <end position="413"/>
    </location>
</feature>
<dbReference type="OrthoDB" id="4062651at2759"/>
<protein>
    <submittedName>
        <fullName evidence="3">Kinase-like protein</fullName>
    </submittedName>
</protein>
<feature type="region of interest" description="Disordered" evidence="1">
    <location>
        <begin position="427"/>
        <end position="452"/>
    </location>
</feature>
<dbReference type="GO" id="GO:0004674">
    <property type="term" value="F:protein serine/threonine kinase activity"/>
    <property type="evidence" value="ECO:0007669"/>
    <property type="project" value="TreeGrafter"/>
</dbReference>
<evidence type="ECO:0000313" key="4">
    <source>
        <dbReference type="Proteomes" id="UP000620124"/>
    </source>
</evidence>
<accession>A0A8H6U3G8</accession>
<dbReference type="InterPro" id="IPR011009">
    <property type="entry name" value="Kinase-like_dom_sf"/>
</dbReference>
<dbReference type="EMBL" id="JACAZI010000039">
    <property type="protein sequence ID" value="KAF7326875.1"/>
    <property type="molecule type" value="Genomic_DNA"/>
</dbReference>
<keyword evidence="3" id="KW-0418">Kinase</keyword>
<sequence>MASRRILVYQDVSFAAGHQISSTMGAYYENMSADHSIWAIVKSRDSWKTLLKLATELGVYGDAKLRKALREDEERLALTLVTIVNSESDRAAVLRLDGDDAQHFLDSVQNTLDRGLFPERELNSKARRLILKLSEACDRLPSSLFITGVTGRAEYATFGGGFGDIYQATYDGKAVALKHIRTFQADAEQRRIRLQFCREALVWQNLKHPFILRLLGIDRETFPSSLCMVSPWMEHGTVLKYLDDHGRANVDKLLSEIAQGLQYLHSQNIVHGDLRGANILISDDWSPCLADFGLTSLSDATTATHTSHRGGSTHWMAPELFDPDRFGLKFARTPATDVYAFGCVCLELYTGRPPFANLSETATLLRVIDGDRPERPSGEPEMSEALWHHVNEFWAQDATTRPTTEAVVRHMGLNYVSRLATQTKRTRKPLTIKIPPIDDPRYYPAPPPPPPG</sequence>
<dbReference type="GO" id="GO:0005524">
    <property type="term" value="F:ATP binding"/>
    <property type="evidence" value="ECO:0007669"/>
    <property type="project" value="InterPro"/>
</dbReference>
<name>A0A8H6U3G8_9AGAR</name>
<evidence type="ECO:0000313" key="3">
    <source>
        <dbReference type="EMBL" id="KAF7326875.1"/>
    </source>
</evidence>
<dbReference type="Pfam" id="PF07714">
    <property type="entry name" value="PK_Tyr_Ser-Thr"/>
    <property type="match status" value="1"/>
</dbReference>
<evidence type="ECO:0000256" key="1">
    <source>
        <dbReference type="SAM" id="MobiDB-lite"/>
    </source>
</evidence>
<reference evidence="3" key="1">
    <citation type="submission" date="2020-05" db="EMBL/GenBank/DDBJ databases">
        <title>Mycena genomes resolve the evolution of fungal bioluminescence.</title>
        <authorList>
            <person name="Tsai I.J."/>
        </authorList>
    </citation>
    <scope>NUCLEOTIDE SEQUENCE</scope>
    <source>
        <strain evidence="3">CCC161011</strain>
    </source>
</reference>
<dbReference type="SUPFAM" id="SSF56112">
    <property type="entry name" value="Protein kinase-like (PK-like)"/>
    <property type="match status" value="1"/>
</dbReference>
<organism evidence="3 4">
    <name type="scientific">Mycena venus</name>
    <dbReference type="NCBI Taxonomy" id="2733690"/>
    <lineage>
        <taxon>Eukaryota</taxon>
        <taxon>Fungi</taxon>
        <taxon>Dikarya</taxon>
        <taxon>Basidiomycota</taxon>
        <taxon>Agaricomycotina</taxon>
        <taxon>Agaricomycetes</taxon>
        <taxon>Agaricomycetidae</taxon>
        <taxon>Agaricales</taxon>
        <taxon>Marasmiineae</taxon>
        <taxon>Mycenaceae</taxon>
        <taxon>Mycena</taxon>
    </lineage>
</organism>
<proteinExistence type="predicted"/>
<dbReference type="InterPro" id="IPR051681">
    <property type="entry name" value="Ser/Thr_Kinases-Pseudokinases"/>
</dbReference>
<dbReference type="InterPro" id="IPR001245">
    <property type="entry name" value="Ser-Thr/Tyr_kinase_cat_dom"/>
</dbReference>
<dbReference type="PROSITE" id="PS50011">
    <property type="entry name" value="PROTEIN_KINASE_DOM"/>
    <property type="match status" value="1"/>
</dbReference>
<comment type="caution">
    <text evidence="3">The sequence shown here is derived from an EMBL/GenBank/DDBJ whole genome shotgun (WGS) entry which is preliminary data.</text>
</comment>
<dbReference type="PANTHER" id="PTHR44329">
    <property type="entry name" value="SERINE/THREONINE-PROTEIN KINASE TNNI3K-RELATED"/>
    <property type="match status" value="1"/>
</dbReference>
<feature type="compositionally biased region" description="Pro residues" evidence="1">
    <location>
        <begin position="443"/>
        <end position="452"/>
    </location>
</feature>
<dbReference type="Gene3D" id="1.10.510.10">
    <property type="entry name" value="Transferase(Phosphotransferase) domain 1"/>
    <property type="match status" value="1"/>
</dbReference>
<evidence type="ECO:0000259" key="2">
    <source>
        <dbReference type="PROSITE" id="PS50011"/>
    </source>
</evidence>